<evidence type="ECO:0000313" key="2">
    <source>
        <dbReference type="Proteomes" id="UP000199086"/>
    </source>
</evidence>
<dbReference type="Pfam" id="PF20060">
    <property type="entry name" value="DUF6459"/>
    <property type="match status" value="1"/>
</dbReference>
<dbReference type="OrthoDB" id="3266345at2"/>
<protein>
    <recommendedName>
        <fullName evidence="3">SnoaL-like domain-containing protein</fullName>
    </recommendedName>
</protein>
<name>A0A1G6GVD1_9ACTN</name>
<gene>
    <name evidence="1" type="ORF">GA0111570_105139</name>
</gene>
<evidence type="ECO:0008006" key="3">
    <source>
        <dbReference type="Google" id="ProtNLM"/>
    </source>
</evidence>
<dbReference type="EMBL" id="FMYF01000005">
    <property type="protein sequence ID" value="SDB86000.1"/>
    <property type="molecule type" value="Genomic_DNA"/>
</dbReference>
<organism evidence="1 2">
    <name type="scientific">Raineyella antarctica</name>
    <dbReference type="NCBI Taxonomy" id="1577474"/>
    <lineage>
        <taxon>Bacteria</taxon>
        <taxon>Bacillati</taxon>
        <taxon>Actinomycetota</taxon>
        <taxon>Actinomycetes</taxon>
        <taxon>Propionibacteriales</taxon>
        <taxon>Propionibacteriaceae</taxon>
        <taxon>Raineyella</taxon>
    </lineage>
</organism>
<sequence>MLTLLVPESRPPLIDLTGPYDGPPEPVWSADQPELFDAGPDLAPTRQETPRRVEALGAAGQACAAGLVDVLTGRRGPHQLARWTTEQVLADLVMLSRAVHRHPVRPVHPYVQVVGDSAAEIVVPCVPARGGWAPLRVLTARVEPYAGRWRCSHLGWIASPHRPDVRPR</sequence>
<proteinExistence type="predicted"/>
<evidence type="ECO:0000313" key="1">
    <source>
        <dbReference type="EMBL" id="SDB86000.1"/>
    </source>
</evidence>
<reference evidence="1 2" key="1">
    <citation type="submission" date="2016-06" db="EMBL/GenBank/DDBJ databases">
        <authorList>
            <person name="Olsen C.W."/>
            <person name="Carey S."/>
            <person name="Hinshaw L."/>
            <person name="Karasin A.I."/>
        </authorList>
    </citation>
    <scope>NUCLEOTIDE SEQUENCE [LARGE SCALE GENOMIC DNA]</scope>
    <source>
        <strain evidence="1 2">LZ-22</strain>
    </source>
</reference>
<dbReference type="InterPro" id="IPR045596">
    <property type="entry name" value="DUF6459"/>
</dbReference>
<accession>A0A1G6GVD1</accession>
<dbReference type="RefSeq" id="WP_092609676.1">
    <property type="nucleotide sequence ID" value="NZ_FMYF01000005.1"/>
</dbReference>
<dbReference type="AlphaFoldDB" id="A0A1G6GVD1"/>
<dbReference type="Proteomes" id="UP000199086">
    <property type="component" value="Unassembled WGS sequence"/>
</dbReference>
<keyword evidence="2" id="KW-1185">Reference proteome</keyword>